<dbReference type="AlphaFoldDB" id="A0A8S3PXP9"/>
<dbReference type="PANTHER" id="PTHR35354:SF1">
    <property type="entry name" value="RGD1561648"/>
    <property type="match status" value="1"/>
</dbReference>
<dbReference type="Proteomes" id="UP000683360">
    <property type="component" value="Unassembled WGS sequence"/>
</dbReference>
<dbReference type="Pfam" id="PF15087">
    <property type="entry name" value="DUF4551"/>
    <property type="match status" value="1"/>
</dbReference>
<evidence type="ECO:0000256" key="1">
    <source>
        <dbReference type="SAM" id="Coils"/>
    </source>
</evidence>
<dbReference type="InterPro" id="IPR027878">
    <property type="entry name" value="DUF4551"/>
</dbReference>
<comment type="caution">
    <text evidence="2">The sequence shown here is derived from an EMBL/GenBank/DDBJ whole genome shotgun (WGS) entry which is preliminary data.</text>
</comment>
<reference evidence="2" key="1">
    <citation type="submission" date="2021-03" db="EMBL/GenBank/DDBJ databases">
        <authorList>
            <person name="Bekaert M."/>
        </authorList>
    </citation>
    <scope>NUCLEOTIDE SEQUENCE</scope>
</reference>
<dbReference type="EMBL" id="CAJPWZ010000189">
    <property type="protein sequence ID" value="CAG2187868.1"/>
    <property type="molecule type" value="Genomic_DNA"/>
</dbReference>
<protein>
    <submittedName>
        <fullName evidence="2">Uncharacterized protein</fullName>
    </submittedName>
</protein>
<evidence type="ECO:0000313" key="2">
    <source>
        <dbReference type="EMBL" id="CAG2187868.1"/>
    </source>
</evidence>
<accession>A0A8S3PXP9</accession>
<sequence length="256" mass="29425">MGSLLGINQSTSDLGSSVNGLLLGTDNPGERRKMVLNIYLLNLHSPMLMLIRSAWSNYLIRCTLMLDPDYEKAFRSSIVRGQQIQREKMEALFNQLKRELLNLENTMEDSFNLLNELRVATERNFALKKMFWKNTDMFLFLVNQLQHYLPKSPVNVNTEHGRSQRCDELELTILLTEIMSLMFRESEIIPARIQTLKAERGRPVFDLLKVLICTPEVPEKMAAPSDSDREVYYDSLIQNTFVLAGPVSVTKMTGFK</sequence>
<evidence type="ECO:0000313" key="3">
    <source>
        <dbReference type="Proteomes" id="UP000683360"/>
    </source>
</evidence>
<organism evidence="2 3">
    <name type="scientific">Mytilus edulis</name>
    <name type="common">Blue mussel</name>
    <dbReference type="NCBI Taxonomy" id="6550"/>
    <lineage>
        <taxon>Eukaryota</taxon>
        <taxon>Metazoa</taxon>
        <taxon>Spiralia</taxon>
        <taxon>Lophotrochozoa</taxon>
        <taxon>Mollusca</taxon>
        <taxon>Bivalvia</taxon>
        <taxon>Autobranchia</taxon>
        <taxon>Pteriomorphia</taxon>
        <taxon>Mytilida</taxon>
        <taxon>Mytiloidea</taxon>
        <taxon>Mytilidae</taxon>
        <taxon>Mytilinae</taxon>
        <taxon>Mytilus</taxon>
    </lineage>
</organism>
<gene>
    <name evidence="2" type="ORF">MEDL_3320</name>
</gene>
<keyword evidence="1" id="KW-0175">Coiled coil</keyword>
<name>A0A8S3PXP9_MYTED</name>
<dbReference type="OrthoDB" id="6022562at2759"/>
<proteinExistence type="predicted"/>
<keyword evidence="3" id="KW-1185">Reference proteome</keyword>
<feature type="coiled-coil region" evidence="1">
    <location>
        <begin position="79"/>
        <end position="113"/>
    </location>
</feature>
<dbReference type="PANTHER" id="PTHR35354">
    <property type="entry name" value="RGD1561648"/>
    <property type="match status" value="1"/>
</dbReference>